<accession>A0A7W7KDT8</accession>
<evidence type="ECO:0000313" key="1">
    <source>
        <dbReference type="EMBL" id="MBB4861011.1"/>
    </source>
</evidence>
<name>A0A7W7KDT8_9SPHN</name>
<dbReference type="InterPro" id="IPR009057">
    <property type="entry name" value="Homeodomain-like_sf"/>
</dbReference>
<proteinExistence type="predicted"/>
<organism evidence="1 2">
    <name type="scientific">Novosphingobium chloroacetimidivorans</name>
    <dbReference type="NCBI Taxonomy" id="1428314"/>
    <lineage>
        <taxon>Bacteria</taxon>
        <taxon>Pseudomonadati</taxon>
        <taxon>Pseudomonadota</taxon>
        <taxon>Alphaproteobacteria</taxon>
        <taxon>Sphingomonadales</taxon>
        <taxon>Sphingomonadaceae</taxon>
        <taxon>Novosphingobium</taxon>
    </lineage>
</organism>
<dbReference type="AlphaFoldDB" id="A0A7W7KDT8"/>
<dbReference type="SUPFAM" id="SSF46689">
    <property type="entry name" value="Homeodomain-like"/>
    <property type="match status" value="1"/>
</dbReference>
<dbReference type="EMBL" id="JACHLR010000044">
    <property type="protein sequence ID" value="MBB4861011.1"/>
    <property type="molecule type" value="Genomic_DNA"/>
</dbReference>
<comment type="caution">
    <text evidence="1">The sequence shown here is derived from an EMBL/GenBank/DDBJ whole genome shotgun (WGS) entry which is preliminary data.</text>
</comment>
<gene>
    <name evidence="1" type="ORF">HNO88_004359</name>
</gene>
<sequence>MAAIDGGLSCRAAADRFGVGVATAIRWRQMALRHGRAVPGTPGGDQRSSKTDAHAELILAMLEENGDITLAEIRTGRAKRGIAAGIGTLWRFFDRHRITRKKSRVTRSSRTDPMS</sequence>
<evidence type="ECO:0000313" key="2">
    <source>
        <dbReference type="Proteomes" id="UP000555448"/>
    </source>
</evidence>
<dbReference type="Proteomes" id="UP000555448">
    <property type="component" value="Unassembled WGS sequence"/>
</dbReference>
<keyword evidence="2" id="KW-1185">Reference proteome</keyword>
<protein>
    <submittedName>
        <fullName evidence="1">Transposase</fullName>
    </submittedName>
</protein>
<reference evidence="1 2" key="1">
    <citation type="submission" date="2020-08" db="EMBL/GenBank/DDBJ databases">
        <title>Functional genomics of gut bacteria from endangered species of beetles.</title>
        <authorList>
            <person name="Carlos-Shanley C."/>
        </authorList>
    </citation>
    <scope>NUCLEOTIDE SEQUENCE [LARGE SCALE GENOMIC DNA]</scope>
    <source>
        <strain evidence="1 2">S00245</strain>
    </source>
</reference>